<comment type="caution">
    <text evidence="3">The sequence shown here is derived from an EMBL/GenBank/DDBJ whole genome shotgun (WGS) entry which is preliminary data.</text>
</comment>
<sequence length="136" mass="14575">MVTKAIIILGLILLSACREASEDISETDLIENDLEESDNAETNLLDPDLVETEWVLTSINGGPLLKGTNITLAFYPSELSGFAGCNGNGAPIEIHENNQIQIKEIASQAEGCLEPEGVLDQESDDTGDLDRLSTSL</sequence>
<feature type="domain" description="DUF306" evidence="2">
    <location>
        <begin position="48"/>
        <end position="121"/>
    </location>
</feature>
<feature type="compositionally biased region" description="Acidic residues" evidence="1">
    <location>
        <begin position="117"/>
        <end position="127"/>
    </location>
</feature>
<dbReference type="InterPro" id="IPR038670">
    <property type="entry name" value="HslJ-like_sf"/>
</dbReference>
<feature type="region of interest" description="Disordered" evidence="1">
    <location>
        <begin position="116"/>
        <end position="136"/>
    </location>
</feature>
<evidence type="ECO:0000259" key="2">
    <source>
        <dbReference type="Pfam" id="PF03724"/>
    </source>
</evidence>
<dbReference type="PROSITE" id="PS51257">
    <property type="entry name" value="PROKAR_LIPOPROTEIN"/>
    <property type="match status" value="1"/>
</dbReference>
<evidence type="ECO:0000313" key="3">
    <source>
        <dbReference type="EMBL" id="GAG99358.1"/>
    </source>
</evidence>
<name>X1CTC5_9ZZZZ</name>
<gene>
    <name evidence="3" type="ORF">S01H4_47455</name>
</gene>
<dbReference type="AlphaFoldDB" id="X1CTC5"/>
<dbReference type="Pfam" id="PF03724">
    <property type="entry name" value="META"/>
    <property type="match status" value="1"/>
</dbReference>
<accession>X1CTC5</accession>
<evidence type="ECO:0000256" key="1">
    <source>
        <dbReference type="SAM" id="MobiDB-lite"/>
    </source>
</evidence>
<dbReference type="EMBL" id="BART01026642">
    <property type="protein sequence ID" value="GAG99358.1"/>
    <property type="molecule type" value="Genomic_DNA"/>
</dbReference>
<reference evidence="3" key="1">
    <citation type="journal article" date="2014" name="Front. Microbiol.">
        <title>High frequency of phylogenetically diverse reductive dehalogenase-homologous genes in deep subseafloor sedimentary metagenomes.</title>
        <authorList>
            <person name="Kawai M."/>
            <person name="Futagami T."/>
            <person name="Toyoda A."/>
            <person name="Takaki Y."/>
            <person name="Nishi S."/>
            <person name="Hori S."/>
            <person name="Arai W."/>
            <person name="Tsubouchi T."/>
            <person name="Morono Y."/>
            <person name="Uchiyama I."/>
            <person name="Ito T."/>
            <person name="Fujiyama A."/>
            <person name="Inagaki F."/>
            <person name="Takami H."/>
        </authorList>
    </citation>
    <scope>NUCLEOTIDE SEQUENCE</scope>
    <source>
        <strain evidence="3">Expedition CK06-06</strain>
    </source>
</reference>
<dbReference type="Gene3D" id="2.40.128.270">
    <property type="match status" value="1"/>
</dbReference>
<proteinExistence type="predicted"/>
<dbReference type="InterPro" id="IPR005184">
    <property type="entry name" value="DUF306_Meta_HslJ"/>
</dbReference>
<protein>
    <recommendedName>
        <fullName evidence="2">DUF306 domain-containing protein</fullName>
    </recommendedName>
</protein>
<organism evidence="3">
    <name type="scientific">marine sediment metagenome</name>
    <dbReference type="NCBI Taxonomy" id="412755"/>
    <lineage>
        <taxon>unclassified sequences</taxon>
        <taxon>metagenomes</taxon>
        <taxon>ecological metagenomes</taxon>
    </lineage>
</organism>